<evidence type="ECO:0000259" key="2">
    <source>
        <dbReference type="Pfam" id="PF12927"/>
    </source>
</evidence>
<dbReference type="Proteomes" id="UP000824998">
    <property type="component" value="Unassembled WGS sequence"/>
</dbReference>
<accession>A0A9P8C5T4</accession>
<dbReference type="GO" id="GO:0000122">
    <property type="term" value="P:negative regulation of transcription by RNA polymerase II"/>
    <property type="evidence" value="ECO:0007669"/>
    <property type="project" value="TreeGrafter"/>
</dbReference>
<dbReference type="AlphaFoldDB" id="A0A9P8C5T4"/>
<feature type="region of interest" description="Disordered" evidence="1">
    <location>
        <begin position="260"/>
        <end position="379"/>
    </location>
</feature>
<feature type="compositionally biased region" description="Polar residues" evidence="1">
    <location>
        <begin position="86"/>
        <end position="95"/>
    </location>
</feature>
<sequence>MSNVDPVEQNVRISQKQQLEAAENKMAASTVISTPEVENDESLPLTEIIEELDEDENIIATKTSTLGDAKPQLLEVLQKAGFSIPESASTSSRTVEPSPVPAASSPAKVIESPEKPFPTSAPVRSKPARKAVGFSSDTKPGPDEGKTATAQKIEDIMALAKRSEKSSEQPIIPTNESPEDAALRKQMLQYGLSEVGQIVAELQLEEGSDWSDDEFDDDGETSDEEDKYGRSIKPVVDERLHQRMRELEAQLSIKVMGNIGKPASDLETPVTEGIRRVTINGVETTSPDPTPATDNTGPQKAVRFSEDLDISPSVNPATSTPPPSNPPPPVTNVIERSVPESQPRTVPSGPAGRTLAPQVIERESPPNPSAAEPDELDPQLLHQEVAVEYHKARNRMIQRQGGFAKEEESEIVPFTEEEGGPKKMSRFKAARLAKMGL</sequence>
<dbReference type="PANTHER" id="PTHR15111:SF0">
    <property type="entry name" value="UNCONVENTIONAL PREFOLDIN RPB5 INTERACTOR 1"/>
    <property type="match status" value="1"/>
</dbReference>
<evidence type="ECO:0000256" key="1">
    <source>
        <dbReference type="SAM" id="MobiDB-lite"/>
    </source>
</evidence>
<gene>
    <name evidence="3" type="ORF">BJ875DRAFT_288746</name>
</gene>
<comment type="caution">
    <text evidence="3">The sequence shown here is derived from an EMBL/GenBank/DDBJ whole genome shotgun (WGS) entry which is preliminary data.</text>
</comment>
<evidence type="ECO:0000313" key="4">
    <source>
        <dbReference type="Proteomes" id="UP000824998"/>
    </source>
</evidence>
<evidence type="ECO:0000313" key="3">
    <source>
        <dbReference type="EMBL" id="KAG9234914.1"/>
    </source>
</evidence>
<dbReference type="InterPro" id="IPR052255">
    <property type="entry name" value="RNA_pol_II_subunit5-mediator"/>
</dbReference>
<proteinExistence type="predicted"/>
<feature type="compositionally biased region" description="Acidic residues" evidence="1">
    <location>
        <begin position="204"/>
        <end position="226"/>
    </location>
</feature>
<feature type="compositionally biased region" description="Polar residues" evidence="1">
    <location>
        <begin position="281"/>
        <end position="298"/>
    </location>
</feature>
<dbReference type="InterPro" id="IPR024325">
    <property type="entry name" value="DUF3835"/>
</dbReference>
<dbReference type="PANTHER" id="PTHR15111">
    <property type="entry name" value="RNA POLYMERASE II SUBUNIT 5-MEDIATING PROTEIN NNX3"/>
    <property type="match status" value="1"/>
</dbReference>
<feature type="region of interest" description="Disordered" evidence="1">
    <location>
        <begin position="83"/>
        <end position="180"/>
    </location>
</feature>
<dbReference type="EMBL" id="MU251447">
    <property type="protein sequence ID" value="KAG9234914.1"/>
    <property type="molecule type" value="Genomic_DNA"/>
</dbReference>
<feature type="region of interest" description="Disordered" evidence="1">
    <location>
        <begin position="204"/>
        <end position="234"/>
    </location>
</feature>
<keyword evidence="4" id="KW-1185">Reference proteome</keyword>
<feature type="compositionally biased region" description="Pro residues" evidence="1">
    <location>
        <begin position="319"/>
        <end position="330"/>
    </location>
</feature>
<dbReference type="GO" id="GO:0003714">
    <property type="term" value="F:transcription corepressor activity"/>
    <property type="evidence" value="ECO:0007669"/>
    <property type="project" value="TreeGrafter"/>
</dbReference>
<dbReference type="OrthoDB" id="21413at2759"/>
<feature type="region of interest" description="Disordered" evidence="1">
    <location>
        <begin position="400"/>
        <end position="423"/>
    </location>
</feature>
<reference evidence="3" key="1">
    <citation type="journal article" date="2021" name="IMA Fungus">
        <title>Genomic characterization of three marine fungi, including Emericellopsis atlantica sp. nov. with signatures of a generalist lifestyle and marine biomass degradation.</title>
        <authorList>
            <person name="Hagestad O.C."/>
            <person name="Hou L."/>
            <person name="Andersen J.H."/>
            <person name="Hansen E.H."/>
            <person name="Altermark B."/>
            <person name="Li C."/>
            <person name="Kuhnert E."/>
            <person name="Cox R.J."/>
            <person name="Crous P.W."/>
            <person name="Spatafora J.W."/>
            <person name="Lail K."/>
            <person name="Amirebrahimi M."/>
            <person name="Lipzen A."/>
            <person name="Pangilinan J."/>
            <person name="Andreopoulos W."/>
            <person name="Hayes R.D."/>
            <person name="Ng V."/>
            <person name="Grigoriev I.V."/>
            <person name="Jackson S.A."/>
            <person name="Sutton T.D.S."/>
            <person name="Dobson A.D.W."/>
            <person name="Rama T."/>
        </authorList>
    </citation>
    <scope>NUCLEOTIDE SEQUENCE</scope>
    <source>
        <strain evidence="3">TRa018bII</strain>
    </source>
</reference>
<protein>
    <recommendedName>
        <fullName evidence="2">DUF3835 domain-containing protein</fullName>
    </recommendedName>
</protein>
<dbReference type="GO" id="GO:0003682">
    <property type="term" value="F:chromatin binding"/>
    <property type="evidence" value="ECO:0007669"/>
    <property type="project" value="TreeGrafter"/>
</dbReference>
<dbReference type="Pfam" id="PF12927">
    <property type="entry name" value="DUF3835"/>
    <property type="match status" value="1"/>
</dbReference>
<name>A0A9P8C5T4_9HELO</name>
<dbReference type="GO" id="GO:0019212">
    <property type="term" value="F:phosphatase inhibitor activity"/>
    <property type="evidence" value="ECO:0007669"/>
    <property type="project" value="TreeGrafter"/>
</dbReference>
<feature type="domain" description="DUF3835" evidence="2">
    <location>
        <begin position="355"/>
        <end position="432"/>
    </location>
</feature>
<organism evidence="3 4">
    <name type="scientific">Amylocarpus encephaloides</name>
    <dbReference type="NCBI Taxonomy" id="45428"/>
    <lineage>
        <taxon>Eukaryota</taxon>
        <taxon>Fungi</taxon>
        <taxon>Dikarya</taxon>
        <taxon>Ascomycota</taxon>
        <taxon>Pezizomycotina</taxon>
        <taxon>Leotiomycetes</taxon>
        <taxon>Helotiales</taxon>
        <taxon>Helotiales incertae sedis</taxon>
        <taxon>Amylocarpus</taxon>
    </lineage>
</organism>
<feature type="compositionally biased region" description="Acidic residues" evidence="1">
    <location>
        <begin position="407"/>
        <end position="418"/>
    </location>
</feature>